<dbReference type="InterPro" id="IPR047809">
    <property type="entry name" value="COQ7_proteobact"/>
</dbReference>
<dbReference type="InterPro" id="IPR009078">
    <property type="entry name" value="Ferritin-like_SF"/>
</dbReference>
<keyword evidence="4 9" id="KW-0479">Metal-binding</keyword>
<protein>
    <recommendedName>
        <fullName evidence="9">3-demethoxyubiquinol 3-hydroxylase</fullName>
        <shortName evidence="9">DMQ hydroxylase</shortName>
        <ecNumber evidence="9">1.14.99.60</ecNumber>
    </recommendedName>
    <alternativeName>
        <fullName evidence="9">2-nonaprenyl-3-methyl-6-methoxy-1,4-benzoquinol hydroxylase</fullName>
    </alternativeName>
</protein>
<comment type="similarity">
    <text evidence="9">Belongs to the COQ7 family.</text>
</comment>
<keyword evidence="7 9" id="KW-0503">Monooxygenase</keyword>
<evidence type="ECO:0000256" key="6">
    <source>
        <dbReference type="ARBA" id="ARBA00023004"/>
    </source>
</evidence>
<feature type="binding site" evidence="9">
    <location>
        <position position="193"/>
    </location>
    <ligand>
        <name>Fe cation</name>
        <dbReference type="ChEBI" id="CHEBI:24875"/>
        <label>2</label>
    </ligand>
</feature>
<evidence type="ECO:0000256" key="2">
    <source>
        <dbReference type="ARBA" id="ARBA00022475"/>
    </source>
</evidence>
<comment type="caution">
    <text evidence="11">The sequence shown here is derived from an EMBL/GenBank/DDBJ whole genome shotgun (WGS) entry which is preliminary data.</text>
</comment>
<comment type="cofactor">
    <cofactor evidence="9">
        <name>Fe cation</name>
        <dbReference type="ChEBI" id="CHEBI:24875"/>
    </cofactor>
    <text evidence="9">Binds 2 iron ions per subunit.</text>
</comment>
<organism evidence="11 12">
    <name type="scientific">Mesopusillimonas faecipullorum</name>
    <dbReference type="NCBI Taxonomy" id="2755040"/>
    <lineage>
        <taxon>Bacteria</taxon>
        <taxon>Pseudomonadati</taxon>
        <taxon>Pseudomonadota</taxon>
        <taxon>Betaproteobacteria</taxon>
        <taxon>Burkholderiales</taxon>
        <taxon>Alcaligenaceae</taxon>
        <taxon>Mesopusillimonas</taxon>
    </lineage>
</organism>
<dbReference type="PANTHER" id="PTHR11237:SF4">
    <property type="entry name" value="5-DEMETHOXYUBIQUINONE HYDROXYLASE, MITOCHONDRIAL"/>
    <property type="match status" value="1"/>
</dbReference>
<evidence type="ECO:0000256" key="1">
    <source>
        <dbReference type="ARBA" id="ARBA00004749"/>
    </source>
</evidence>
<dbReference type="RefSeq" id="WP_226953840.1">
    <property type="nucleotide sequence ID" value="NZ_JACDXW010000003.1"/>
</dbReference>
<evidence type="ECO:0000256" key="9">
    <source>
        <dbReference type="HAMAP-Rule" id="MF_01658"/>
    </source>
</evidence>
<evidence type="ECO:0000313" key="11">
    <source>
        <dbReference type="EMBL" id="MCB5363494.1"/>
    </source>
</evidence>
<dbReference type="Gene3D" id="1.20.1260.10">
    <property type="match status" value="1"/>
</dbReference>
<dbReference type="SUPFAM" id="SSF47240">
    <property type="entry name" value="Ferritin-like"/>
    <property type="match status" value="1"/>
</dbReference>
<keyword evidence="12" id="KW-1185">Reference proteome</keyword>
<comment type="pathway">
    <text evidence="1 9">Cofactor biosynthesis; ubiquinone biosynthesis.</text>
</comment>
<feature type="binding site" evidence="9">
    <location>
        <position position="79"/>
    </location>
    <ligand>
        <name>Fe cation</name>
        <dbReference type="ChEBI" id="CHEBI:24875"/>
        <label>1</label>
    </ligand>
</feature>
<comment type="catalytic activity">
    <reaction evidence="9">
        <text>a 5-methoxy-2-methyl-3-(all-trans-polyprenyl)benzene-1,4-diol + AH2 + O2 = a 3-demethylubiquinol + A + H2O</text>
        <dbReference type="Rhea" id="RHEA:50908"/>
        <dbReference type="Rhea" id="RHEA-COMP:10859"/>
        <dbReference type="Rhea" id="RHEA-COMP:10914"/>
        <dbReference type="ChEBI" id="CHEBI:13193"/>
        <dbReference type="ChEBI" id="CHEBI:15377"/>
        <dbReference type="ChEBI" id="CHEBI:15379"/>
        <dbReference type="ChEBI" id="CHEBI:17499"/>
        <dbReference type="ChEBI" id="CHEBI:84167"/>
        <dbReference type="ChEBI" id="CHEBI:84422"/>
        <dbReference type="EC" id="1.14.99.60"/>
    </reaction>
</comment>
<feature type="binding site" evidence="9">
    <location>
        <position position="112"/>
    </location>
    <ligand>
        <name>Fe cation</name>
        <dbReference type="ChEBI" id="CHEBI:24875"/>
        <label>1</label>
    </ligand>
</feature>
<feature type="binding site" evidence="9">
    <location>
        <position position="193"/>
    </location>
    <ligand>
        <name>Fe cation</name>
        <dbReference type="ChEBI" id="CHEBI:24875"/>
        <label>1</label>
    </ligand>
</feature>
<keyword evidence="5 9" id="KW-0560">Oxidoreductase</keyword>
<keyword evidence="2 9" id="KW-1003">Cell membrane</keyword>
<dbReference type="HAMAP" id="MF_01658">
    <property type="entry name" value="COQ7"/>
    <property type="match status" value="1"/>
</dbReference>
<dbReference type="EMBL" id="JACDXW010000003">
    <property type="protein sequence ID" value="MCB5363494.1"/>
    <property type="molecule type" value="Genomic_DNA"/>
</dbReference>
<keyword evidence="8 9" id="KW-0472">Membrane</keyword>
<evidence type="ECO:0000256" key="8">
    <source>
        <dbReference type="ARBA" id="ARBA00023136"/>
    </source>
</evidence>
<name>A0ABS8CBU1_9BURK</name>
<evidence type="ECO:0000256" key="5">
    <source>
        <dbReference type="ARBA" id="ARBA00023002"/>
    </source>
</evidence>
<sequence length="230" mass="25212">MSHKVHAASLSAGVRRFSRIDDVLTEAGRALRILAGAAQAGRPNPAAGGGAQAKAQDAELSTEQRRHAAGLMRVNHVGEVCAQALYRGQALGCQDASVREVFQQAAAEEVDHLAWCDQRLKELDSRPSYLNPVWYAGSFALGALASRAGTGLNLGFMAETERQVSDHLDSHLRLLPAQDHRSRRIVEQMRQDEDQHRSTAEQHGGRPLPFLVKRAMKLMSRVMTATAYRI</sequence>
<dbReference type="Pfam" id="PF03232">
    <property type="entry name" value="COQ7"/>
    <property type="match status" value="1"/>
</dbReference>
<reference evidence="11 12" key="1">
    <citation type="submission" date="2020-07" db="EMBL/GenBank/DDBJ databases">
        <title>Pusillimonas sp. nov., isolated from poultry manure in Taiwan.</title>
        <authorList>
            <person name="Lin S.-Y."/>
            <person name="Tang Y.-S."/>
            <person name="Young C.-C."/>
        </authorList>
    </citation>
    <scope>NUCLEOTIDE SEQUENCE [LARGE SCALE GENOMIC DNA]</scope>
    <source>
        <strain evidence="11 12">CC-YST705</strain>
    </source>
</reference>
<dbReference type="CDD" id="cd01042">
    <property type="entry name" value="DMQH"/>
    <property type="match status" value="1"/>
</dbReference>
<dbReference type="InterPro" id="IPR011566">
    <property type="entry name" value="Ubq_synth_Coq7"/>
</dbReference>
<dbReference type="EC" id="1.14.99.60" evidence="9"/>
<evidence type="ECO:0000256" key="10">
    <source>
        <dbReference type="SAM" id="MobiDB-lite"/>
    </source>
</evidence>
<comment type="function">
    <text evidence="9">Catalyzes the hydroxylation of 2-nonaprenyl-3-methyl-6-methoxy-1,4-benzoquinol during ubiquinone biosynthesis.</text>
</comment>
<feature type="region of interest" description="Disordered" evidence="10">
    <location>
        <begin position="187"/>
        <end position="206"/>
    </location>
</feature>
<feature type="binding site" evidence="9">
    <location>
        <position position="109"/>
    </location>
    <ligand>
        <name>Fe cation</name>
        <dbReference type="ChEBI" id="CHEBI:24875"/>
        <label>1</label>
    </ligand>
</feature>
<feature type="binding site" evidence="9">
    <location>
        <position position="109"/>
    </location>
    <ligand>
        <name>Fe cation</name>
        <dbReference type="ChEBI" id="CHEBI:24875"/>
        <label>2</label>
    </ligand>
</feature>
<dbReference type="InterPro" id="IPR012347">
    <property type="entry name" value="Ferritin-like"/>
</dbReference>
<keyword evidence="3 9" id="KW-0831">Ubiquinone biosynthesis</keyword>
<keyword evidence="6 9" id="KW-0408">Iron</keyword>
<proteinExistence type="inferred from homology"/>
<gene>
    <name evidence="9 11" type="primary">coq7</name>
    <name evidence="11" type="ORF">H0484_07005</name>
</gene>
<feature type="binding site" evidence="9">
    <location>
        <position position="196"/>
    </location>
    <ligand>
        <name>Fe cation</name>
        <dbReference type="ChEBI" id="CHEBI:24875"/>
        <label>2</label>
    </ligand>
</feature>
<evidence type="ECO:0000256" key="4">
    <source>
        <dbReference type="ARBA" id="ARBA00022723"/>
    </source>
</evidence>
<dbReference type="PANTHER" id="PTHR11237">
    <property type="entry name" value="COENZYME Q10 BIOSYNTHESIS PROTEIN 7"/>
    <property type="match status" value="1"/>
</dbReference>
<evidence type="ECO:0000256" key="3">
    <source>
        <dbReference type="ARBA" id="ARBA00022688"/>
    </source>
</evidence>
<accession>A0ABS8CBU1</accession>
<comment type="subcellular location">
    <subcellularLocation>
        <location evidence="9">Cell membrane</location>
        <topology evidence="9">Peripheral membrane protein</topology>
    </subcellularLocation>
</comment>
<dbReference type="Proteomes" id="UP000776983">
    <property type="component" value="Unassembled WGS sequence"/>
</dbReference>
<evidence type="ECO:0000256" key="7">
    <source>
        <dbReference type="ARBA" id="ARBA00023033"/>
    </source>
</evidence>
<feature type="binding site" evidence="9">
    <location>
        <position position="161"/>
    </location>
    <ligand>
        <name>Fe cation</name>
        <dbReference type="ChEBI" id="CHEBI:24875"/>
        <label>2</label>
    </ligand>
</feature>
<feature type="compositionally biased region" description="Basic and acidic residues" evidence="10">
    <location>
        <begin position="187"/>
        <end position="204"/>
    </location>
</feature>
<evidence type="ECO:0000313" key="12">
    <source>
        <dbReference type="Proteomes" id="UP000776983"/>
    </source>
</evidence>
<dbReference type="GO" id="GO:0004497">
    <property type="term" value="F:monooxygenase activity"/>
    <property type="evidence" value="ECO:0007669"/>
    <property type="project" value="UniProtKB-KW"/>
</dbReference>
<dbReference type="NCBIfam" id="NF033656">
    <property type="entry name" value="DMQ_monoox_COQ7"/>
    <property type="match status" value="1"/>
</dbReference>